<evidence type="ECO:0000313" key="2">
    <source>
        <dbReference type="Proteomes" id="UP000292110"/>
    </source>
</evidence>
<keyword evidence="2" id="KW-1185">Reference proteome</keyword>
<dbReference type="SUPFAM" id="SSF56059">
    <property type="entry name" value="Glutathione synthetase ATP-binding domain-like"/>
    <property type="match status" value="1"/>
</dbReference>
<gene>
    <name evidence="1" type="ORF">EXE30_02120</name>
</gene>
<evidence type="ECO:0000313" key="1">
    <source>
        <dbReference type="EMBL" id="RZF55625.1"/>
    </source>
</evidence>
<evidence type="ECO:0008006" key="3">
    <source>
        <dbReference type="Google" id="ProtNLM"/>
    </source>
</evidence>
<dbReference type="Proteomes" id="UP000292110">
    <property type="component" value="Unassembled WGS sequence"/>
</dbReference>
<name>A0A4Q6XIT4_9GAMM</name>
<accession>A0A4Q6XIT4</accession>
<dbReference type="Pfam" id="PF14398">
    <property type="entry name" value="ATPgrasp_YheCD"/>
    <property type="match status" value="1"/>
</dbReference>
<organism evidence="1 2">
    <name type="scientific">Acinetobacter halotolerans</name>
    <dbReference type="NCBI Taxonomy" id="1752076"/>
    <lineage>
        <taxon>Bacteria</taxon>
        <taxon>Pseudomonadati</taxon>
        <taxon>Pseudomonadota</taxon>
        <taxon>Gammaproteobacteria</taxon>
        <taxon>Moraxellales</taxon>
        <taxon>Moraxellaceae</taxon>
        <taxon>Acinetobacter</taxon>
    </lineage>
</organism>
<dbReference type="AlphaFoldDB" id="A0A4Q6XIT4"/>
<protein>
    <recommendedName>
        <fullName evidence="3">YheC/YheD family protein</fullName>
    </recommendedName>
</protein>
<dbReference type="EMBL" id="SGIM01000002">
    <property type="protein sequence ID" value="RZF55625.1"/>
    <property type="molecule type" value="Genomic_DNA"/>
</dbReference>
<comment type="caution">
    <text evidence="1">The sequence shown here is derived from an EMBL/GenBank/DDBJ whole genome shotgun (WGS) entry which is preliminary data.</text>
</comment>
<dbReference type="InterPro" id="IPR026838">
    <property type="entry name" value="YheC/D"/>
</dbReference>
<dbReference type="RefSeq" id="WP_130160987.1">
    <property type="nucleotide sequence ID" value="NZ_SGIM01000002.1"/>
</dbReference>
<sequence length="356" mass="41879">MLIGILKPSFSVMEIEKIFMVVAHCHGHQSYVFTAKNVDFSSRTILGKSLIHGEVTVKRFPFPDLIQNRLSINEEDVLTYVKLAKEIYFTTHHIETKFELYKKMREHDLVKKYVVESERCDNFDILIYYILKYNYIVLKPMSSKQAIGVYTIQVFENKFIVKAFDQETLFNKGELNIFFNMKIKNKRFFISPFIASKTNNNLTSVFRLHMVVGKGGEWKKIKFFPYVNLRDEQDVANGIQGALISTREELFLQQYYPDSYQRILFGVDQLFRDMVCFMHNLYDWPVEAIGIDIGITQEGEMRIFEVNAAPGIGFMAYPVAEQQILYYEWILEQGCKLPVSNFLPRRYKNYYNISLE</sequence>
<proteinExistence type="predicted"/>
<reference evidence="1 2" key="1">
    <citation type="submission" date="2019-02" db="EMBL/GenBank/DDBJ databases">
        <title>The draft genome of Acinetobacter halotolerans strain JCM 31009.</title>
        <authorList>
            <person name="Qin J."/>
            <person name="Feng Y."/>
            <person name="Nemec A."/>
            <person name="Zong Z."/>
        </authorList>
    </citation>
    <scope>NUCLEOTIDE SEQUENCE [LARGE SCALE GENOMIC DNA]</scope>
    <source>
        <strain evidence="1 2">JCM 31009</strain>
    </source>
</reference>